<sequence length="268" mass="30496">MRICWSYFLSVALICFFAYTVLSGYLENSKKLEKLRKDVEEMTQVVLAKPGARIESRFLSEIIENAVVKCVNSIWDDLYAIKKALKKQQYPLIASSKSFLSVEERVNYASEDLGAKVISIEGQPLCTPNFLKRLSGLEFEANPPVHMLRTGMEPGNCFAFRNDSANVTIKLSEPVLIDNIGLEHISKKLIPGEDNRAAPKDFAVFAISEHGDELLGKFRYADNQNKLRQTFGVLQSVKKYDLLRFQFTSNHGHPMYTCVYRIFVYGKM</sequence>
<dbReference type="AlphaFoldDB" id="A0A1A9UZ28"/>
<dbReference type="InterPro" id="IPR012919">
    <property type="entry name" value="SUN_dom"/>
</dbReference>
<keyword evidence="8" id="KW-1185">Reference proteome</keyword>
<evidence type="ECO:0000313" key="8">
    <source>
        <dbReference type="Proteomes" id="UP000078200"/>
    </source>
</evidence>
<keyword evidence="3 5" id="KW-1133">Transmembrane helix</keyword>
<keyword evidence="2 5" id="KW-0812">Transmembrane</keyword>
<evidence type="ECO:0000256" key="2">
    <source>
        <dbReference type="ARBA" id="ARBA00022692"/>
    </source>
</evidence>
<dbReference type="GO" id="GO:0043495">
    <property type="term" value="F:protein-membrane adaptor activity"/>
    <property type="evidence" value="ECO:0007669"/>
    <property type="project" value="TreeGrafter"/>
</dbReference>
<dbReference type="VEuPathDB" id="VectorBase:GAUT020356"/>
<dbReference type="PANTHER" id="PTHR12911">
    <property type="entry name" value="SAD1/UNC-84-LIKE PROTEIN-RELATED"/>
    <property type="match status" value="1"/>
</dbReference>
<comment type="subcellular location">
    <subcellularLocation>
        <location evidence="1">Membrane</location>
    </subcellularLocation>
</comment>
<dbReference type="STRING" id="7395.A0A1A9UZ28"/>
<reference evidence="7" key="1">
    <citation type="submission" date="2020-05" db="UniProtKB">
        <authorList>
            <consortium name="EnsemblMetazoa"/>
        </authorList>
    </citation>
    <scope>IDENTIFICATION</scope>
    <source>
        <strain evidence="7">TTRI</strain>
    </source>
</reference>
<dbReference type="Gene3D" id="2.60.120.260">
    <property type="entry name" value="Galactose-binding domain-like"/>
    <property type="match status" value="1"/>
</dbReference>
<evidence type="ECO:0000256" key="3">
    <source>
        <dbReference type="ARBA" id="ARBA00022989"/>
    </source>
</evidence>
<accession>A0A1A9UZ28</accession>
<name>A0A1A9UZ28_GLOAU</name>
<dbReference type="GO" id="GO:0034993">
    <property type="term" value="C:meiotic nuclear membrane microtubule tethering complex"/>
    <property type="evidence" value="ECO:0007669"/>
    <property type="project" value="TreeGrafter"/>
</dbReference>
<evidence type="ECO:0000256" key="4">
    <source>
        <dbReference type="ARBA" id="ARBA00023136"/>
    </source>
</evidence>
<feature type="domain" description="SUN" evidence="6">
    <location>
        <begin position="98"/>
        <end position="268"/>
    </location>
</feature>
<dbReference type="Pfam" id="PF07738">
    <property type="entry name" value="Sad1_UNC"/>
    <property type="match status" value="1"/>
</dbReference>
<protein>
    <recommendedName>
        <fullName evidence="6">SUN domain-containing protein</fullName>
    </recommendedName>
</protein>
<proteinExistence type="predicted"/>
<keyword evidence="4 5" id="KW-0472">Membrane</keyword>
<dbReference type="Proteomes" id="UP000078200">
    <property type="component" value="Unassembled WGS sequence"/>
</dbReference>
<feature type="transmembrane region" description="Helical" evidence="5">
    <location>
        <begin position="6"/>
        <end position="26"/>
    </location>
</feature>
<evidence type="ECO:0000313" key="7">
    <source>
        <dbReference type="EnsemblMetazoa" id="GAUT020356-PA"/>
    </source>
</evidence>
<dbReference type="PANTHER" id="PTHR12911:SF8">
    <property type="entry name" value="KLAROID PROTEIN-RELATED"/>
    <property type="match status" value="1"/>
</dbReference>
<evidence type="ECO:0000259" key="6">
    <source>
        <dbReference type="PROSITE" id="PS51469"/>
    </source>
</evidence>
<organism evidence="7 8">
    <name type="scientific">Glossina austeni</name>
    <name type="common">Savannah tsetse fly</name>
    <dbReference type="NCBI Taxonomy" id="7395"/>
    <lineage>
        <taxon>Eukaryota</taxon>
        <taxon>Metazoa</taxon>
        <taxon>Ecdysozoa</taxon>
        <taxon>Arthropoda</taxon>
        <taxon>Hexapoda</taxon>
        <taxon>Insecta</taxon>
        <taxon>Pterygota</taxon>
        <taxon>Neoptera</taxon>
        <taxon>Endopterygota</taxon>
        <taxon>Diptera</taxon>
        <taxon>Brachycera</taxon>
        <taxon>Muscomorpha</taxon>
        <taxon>Hippoboscoidea</taxon>
        <taxon>Glossinidae</taxon>
        <taxon>Glossina</taxon>
    </lineage>
</organism>
<evidence type="ECO:0000256" key="5">
    <source>
        <dbReference type="SAM" id="Phobius"/>
    </source>
</evidence>
<evidence type="ECO:0000256" key="1">
    <source>
        <dbReference type="ARBA" id="ARBA00004370"/>
    </source>
</evidence>
<dbReference type="PROSITE" id="PS51469">
    <property type="entry name" value="SUN"/>
    <property type="match status" value="1"/>
</dbReference>
<dbReference type="EnsemblMetazoa" id="GAUT020356-RA">
    <property type="protein sequence ID" value="GAUT020356-PA"/>
    <property type="gene ID" value="GAUT020356"/>
</dbReference>
<dbReference type="InterPro" id="IPR045119">
    <property type="entry name" value="SUN1-5"/>
</dbReference>